<dbReference type="InterPro" id="IPR025532">
    <property type="entry name" value="G6P_1-epimerase"/>
</dbReference>
<name>A0A091ASK6_9GAMM</name>
<dbReference type="Pfam" id="PF01263">
    <property type="entry name" value="Aldose_epim"/>
    <property type="match status" value="1"/>
</dbReference>
<dbReference type="GO" id="GO:0005975">
    <property type="term" value="P:carbohydrate metabolic process"/>
    <property type="evidence" value="ECO:0007669"/>
    <property type="project" value="InterPro"/>
</dbReference>
<dbReference type="eggNOG" id="COG0676">
    <property type="taxonomic scope" value="Bacteria"/>
</dbReference>
<keyword evidence="3 4" id="KW-0413">Isomerase</keyword>
<keyword evidence="7" id="KW-1185">Reference proteome</keyword>
<evidence type="ECO:0000256" key="1">
    <source>
        <dbReference type="ARBA" id="ARBA00001096"/>
    </source>
</evidence>
<evidence type="ECO:0000256" key="4">
    <source>
        <dbReference type="PIRNR" id="PIRNR016020"/>
    </source>
</evidence>
<comment type="caution">
    <text evidence="6">The sequence shown here is derived from an EMBL/GenBank/DDBJ whole genome shotgun (WGS) entry which is preliminary data.</text>
</comment>
<gene>
    <name evidence="6" type="ORF">N787_04020</name>
</gene>
<feature type="active site" evidence="5">
    <location>
        <position position="144"/>
    </location>
</feature>
<accession>A0A091ASK6</accession>
<evidence type="ECO:0000256" key="5">
    <source>
        <dbReference type="PIRSR" id="PIRSR016020-1"/>
    </source>
</evidence>
<evidence type="ECO:0000313" key="6">
    <source>
        <dbReference type="EMBL" id="KFN41939.1"/>
    </source>
</evidence>
<evidence type="ECO:0000256" key="2">
    <source>
        <dbReference type="ARBA" id="ARBA00005866"/>
    </source>
</evidence>
<dbReference type="InterPro" id="IPR011013">
    <property type="entry name" value="Gal_mutarotase_sf_dom"/>
</dbReference>
<dbReference type="CDD" id="cd09020">
    <property type="entry name" value="D-hex-6-P-epi_like"/>
    <property type="match status" value="1"/>
</dbReference>
<evidence type="ECO:0000313" key="7">
    <source>
        <dbReference type="Proteomes" id="UP000029393"/>
    </source>
</evidence>
<dbReference type="PANTHER" id="PTHR11122:SF13">
    <property type="entry name" value="GLUCOSE-6-PHOSPHATE 1-EPIMERASE"/>
    <property type="match status" value="1"/>
</dbReference>
<dbReference type="PANTHER" id="PTHR11122">
    <property type="entry name" value="APOSPORY-ASSOCIATED PROTEIN C-RELATED"/>
    <property type="match status" value="1"/>
</dbReference>
<dbReference type="EMBL" id="AVCK01000055">
    <property type="protein sequence ID" value="KFN41939.1"/>
    <property type="molecule type" value="Genomic_DNA"/>
</dbReference>
<comment type="similarity">
    <text evidence="2 4">Belongs to the glucose-6-phosphate 1-epimerase family.</text>
</comment>
<dbReference type="PIRSF" id="PIRSF016020">
    <property type="entry name" value="PHexose_mutarotase"/>
    <property type="match status" value="1"/>
</dbReference>
<dbReference type="EC" id="5.1.3.15" evidence="4"/>
<dbReference type="Proteomes" id="UP000029393">
    <property type="component" value="Unassembled WGS sequence"/>
</dbReference>
<dbReference type="PATRIC" id="fig|1384056.3.peg.2323"/>
<dbReference type="InterPro" id="IPR008183">
    <property type="entry name" value="Aldose_1/G6P_1-epimerase"/>
</dbReference>
<dbReference type="GO" id="GO:0005737">
    <property type="term" value="C:cytoplasm"/>
    <property type="evidence" value="ECO:0007669"/>
    <property type="project" value="TreeGrafter"/>
</dbReference>
<organism evidence="6 7">
    <name type="scientific">Arenimonas metalli CF5-1</name>
    <dbReference type="NCBI Taxonomy" id="1384056"/>
    <lineage>
        <taxon>Bacteria</taxon>
        <taxon>Pseudomonadati</taxon>
        <taxon>Pseudomonadota</taxon>
        <taxon>Gammaproteobacteria</taxon>
        <taxon>Lysobacterales</taxon>
        <taxon>Lysobacteraceae</taxon>
        <taxon>Arenimonas</taxon>
    </lineage>
</organism>
<proteinExistence type="inferred from homology"/>
<evidence type="ECO:0000256" key="3">
    <source>
        <dbReference type="ARBA" id="ARBA00023235"/>
    </source>
</evidence>
<sequence>MRHLRLESPEGACVDVSAQGAQVLSWRDASGRERFFLSPNAVFAPGQAIRGGAPVVFPQFSGRGALPKHGFARGLPWTAGPVEALPDGLSRLSLSLNASAETRVLWAHEFEAVMEITLGARELEMRLRVRNTGPAPFAFTAALHSYFAADLSDARLRGLAGRPYEDAADGGRWRLQEGDEVAFGAELDRVYPEVADELTLVAGGQGLRIAADGFRDVVVWNPGPVLAAALPDLGAGQHLHFVCVEAANVLHPVVLAPGQAWSGAQRLFA</sequence>
<dbReference type="Gene3D" id="2.70.98.10">
    <property type="match status" value="1"/>
</dbReference>
<dbReference type="OrthoDB" id="9772911at2"/>
<comment type="catalytic activity">
    <reaction evidence="1">
        <text>alpha-D-glucose 6-phosphate = beta-D-glucose 6-phosphate</text>
        <dbReference type="Rhea" id="RHEA:16249"/>
        <dbReference type="ChEBI" id="CHEBI:58225"/>
        <dbReference type="ChEBI" id="CHEBI:58247"/>
        <dbReference type="EC" id="5.1.3.15"/>
    </reaction>
</comment>
<dbReference type="GO" id="GO:0030246">
    <property type="term" value="F:carbohydrate binding"/>
    <property type="evidence" value="ECO:0007669"/>
    <property type="project" value="UniProtKB-UniRule"/>
</dbReference>
<dbReference type="InterPro" id="IPR014718">
    <property type="entry name" value="GH-type_carb-bd"/>
</dbReference>
<dbReference type="GO" id="GO:0047938">
    <property type="term" value="F:glucose-6-phosphate 1-epimerase activity"/>
    <property type="evidence" value="ECO:0007669"/>
    <property type="project" value="UniProtKB-UniRule"/>
</dbReference>
<dbReference type="STRING" id="1384056.N787_04020"/>
<dbReference type="AlphaFoldDB" id="A0A091ASK6"/>
<dbReference type="RefSeq" id="WP_052575435.1">
    <property type="nucleotide sequence ID" value="NZ_AVCK01000055.1"/>
</dbReference>
<reference evidence="6 7" key="1">
    <citation type="submission" date="2013-09" db="EMBL/GenBank/DDBJ databases">
        <title>Genome sequencing of Arenimonas metalli.</title>
        <authorList>
            <person name="Chen F."/>
            <person name="Wang G."/>
        </authorList>
    </citation>
    <scope>NUCLEOTIDE SEQUENCE [LARGE SCALE GENOMIC DNA]</scope>
    <source>
        <strain evidence="6 7">CF5-1</strain>
    </source>
</reference>
<dbReference type="SUPFAM" id="SSF74650">
    <property type="entry name" value="Galactose mutarotase-like"/>
    <property type="match status" value="1"/>
</dbReference>
<protein>
    <recommendedName>
        <fullName evidence="4">Putative glucose-6-phosphate 1-epimerase</fullName>
        <ecNumber evidence="4">5.1.3.15</ecNumber>
    </recommendedName>
</protein>
<feature type="active site" evidence="5">
    <location>
        <position position="245"/>
    </location>
</feature>